<dbReference type="EMBL" id="CM003106">
    <property type="protein sequence ID" value="KUI72738.1"/>
    <property type="molecule type" value="Genomic_DNA"/>
</dbReference>
<evidence type="ECO:0000313" key="3">
    <source>
        <dbReference type="Proteomes" id="UP000078559"/>
    </source>
</evidence>
<feature type="compositionally biased region" description="Low complexity" evidence="1">
    <location>
        <begin position="11"/>
        <end position="21"/>
    </location>
</feature>
<feature type="region of interest" description="Disordered" evidence="1">
    <location>
        <begin position="1"/>
        <end position="22"/>
    </location>
</feature>
<proteinExistence type="predicted"/>
<accession>A0A194W9I7</accession>
<name>A0A194W9I7_CYTMA</name>
<gene>
    <name evidence="2" type="ORF">VM1G_11853</name>
</gene>
<evidence type="ECO:0000256" key="1">
    <source>
        <dbReference type="SAM" id="MobiDB-lite"/>
    </source>
</evidence>
<organism evidence="2 3">
    <name type="scientific">Cytospora mali</name>
    <name type="common">Apple Valsa canker fungus</name>
    <name type="synonym">Valsa mali</name>
    <dbReference type="NCBI Taxonomy" id="578113"/>
    <lineage>
        <taxon>Eukaryota</taxon>
        <taxon>Fungi</taxon>
        <taxon>Dikarya</taxon>
        <taxon>Ascomycota</taxon>
        <taxon>Pezizomycotina</taxon>
        <taxon>Sordariomycetes</taxon>
        <taxon>Sordariomycetidae</taxon>
        <taxon>Diaporthales</taxon>
        <taxon>Cytosporaceae</taxon>
        <taxon>Cytospora</taxon>
    </lineage>
</organism>
<reference evidence="2" key="1">
    <citation type="submission" date="2014-12" db="EMBL/GenBank/DDBJ databases">
        <title>Genome Sequence of Valsa Canker Pathogens Uncovers a Specific Adaption of Colonization on Woody Bark.</title>
        <authorList>
            <person name="Yin Z."/>
            <person name="Liu H."/>
            <person name="Gao X."/>
            <person name="Li Z."/>
            <person name="Song N."/>
            <person name="Ke X."/>
            <person name="Dai Q."/>
            <person name="Wu Y."/>
            <person name="Sun Y."/>
            <person name="Xu J.-R."/>
            <person name="Kang Z.K."/>
            <person name="Wang L."/>
            <person name="Huang L."/>
        </authorList>
    </citation>
    <scope>NUCLEOTIDE SEQUENCE [LARGE SCALE GENOMIC DNA]</scope>
    <source>
        <strain evidence="2">03-8</strain>
    </source>
</reference>
<dbReference type="AlphaFoldDB" id="A0A194W9I7"/>
<evidence type="ECO:0000313" key="2">
    <source>
        <dbReference type="EMBL" id="KUI72738.1"/>
    </source>
</evidence>
<keyword evidence="3" id="KW-1185">Reference proteome</keyword>
<sequence length="81" mass="8843">MRRNSHGQVGTPRRPSSSTSTLNGMVVDRCPFNVSSALQLLKEVGMISTSFRVVKAYYLGSHLEEGGKSMGFNLINLEPVT</sequence>
<protein>
    <submittedName>
        <fullName evidence="2">Uncharacterized protein</fullName>
    </submittedName>
</protein>
<dbReference type="Proteomes" id="UP000078559">
    <property type="component" value="Chromosome 9"/>
</dbReference>
<dbReference type="SMR" id="A0A194W9I7"/>